<sequence>MTRLVIVALLLVLAGCSGEKERTYSVDELTADEALLGRILSECRNNPGDQRDTANCVNAEAADGKLRLQKMRKALGN</sequence>
<dbReference type="PROSITE" id="PS51257">
    <property type="entry name" value="PROKAR_LIPOPROTEIN"/>
    <property type="match status" value="1"/>
</dbReference>
<dbReference type="AlphaFoldDB" id="A0A6L3Y3X0"/>
<proteinExistence type="predicted"/>
<keyword evidence="1" id="KW-0449">Lipoprotein</keyword>
<dbReference type="Proteomes" id="UP000481643">
    <property type="component" value="Unassembled WGS sequence"/>
</dbReference>
<dbReference type="InterPro" id="IPR047937">
    <property type="entry name" value="Eex_IncN-like"/>
</dbReference>
<dbReference type="RefSeq" id="WP_151654041.1">
    <property type="nucleotide sequence ID" value="NZ_WBVX01000047.1"/>
</dbReference>
<dbReference type="NCBIfam" id="NF033894">
    <property type="entry name" value="Eex_IncN"/>
    <property type="match status" value="1"/>
</dbReference>
<organism evidence="1 2">
    <name type="scientific">Brucella tritici</name>
    <dbReference type="NCBI Taxonomy" id="94626"/>
    <lineage>
        <taxon>Bacteria</taxon>
        <taxon>Pseudomonadati</taxon>
        <taxon>Pseudomonadota</taxon>
        <taxon>Alphaproteobacteria</taxon>
        <taxon>Hyphomicrobiales</taxon>
        <taxon>Brucellaceae</taxon>
        <taxon>Brucella/Ochrobactrum group</taxon>
        <taxon>Brucella</taxon>
    </lineage>
</organism>
<comment type="caution">
    <text evidence="1">The sequence shown here is derived from an EMBL/GenBank/DDBJ whole genome shotgun (WGS) entry which is preliminary data.</text>
</comment>
<evidence type="ECO:0000313" key="1">
    <source>
        <dbReference type="EMBL" id="KAB2676371.1"/>
    </source>
</evidence>
<evidence type="ECO:0000313" key="2">
    <source>
        <dbReference type="Proteomes" id="UP000481643"/>
    </source>
</evidence>
<dbReference type="EMBL" id="WBVX01000047">
    <property type="protein sequence ID" value="KAB2676371.1"/>
    <property type="molecule type" value="Genomic_DNA"/>
</dbReference>
<name>A0A6L3Y3X0_9HYPH</name>
<accession>A0A6L3Y3X0</accession>
<reference evidence="1 2" key="1">
    <citation type="submission" date="2019-09" db="EMBL/GenBank/DDBJ databases">
        <title>Taxonomic organization of the family Brucellaceae based on a phylogenomic approach.</title>
        <authorList>
            <person name="Leclercq S."/>
            <person name="Cloeckaert A."/>
            <person name="Zygmunt M.S."/>
        </authorList>
    </citation>
    <scope>NUCLEOTIDE SEQUENCE [LARGE SCALE GENOMIC DNA]</scope>
    <source>
        <strain evidence="1 2">WS1830</strain>
    </source>
</reference>
<protein>
    <submittedName>
        <fullName evidence="1">EexN family lipoprotein</fullName>
    </submittedName>
</protein>
<gene>
    <name evidence="1" type="ORF">F9L08_26555</name>
</gene>